<sequence>MRCGSLRLEYRLWCCYHPLSVDQIRDWIKCSRVPNLVQLRYSDVVVVWNLEIGISALVLFSSSVRGQNQRFELWIKCSRVPNLVQHWYSDVDVVWNLETEILFLVLFASSVRDLKKRFELWIKFSCVPNLVQLIYIDVYEVWKFETGISALMLSSPSAYCRKSKGTLQNKPYITSNIYVIPKKRPIKLLILFKCK</sequence>
<organism evidence="1 2">
    <name type="scientific">Araneus ventricosus</name>
    <name type="common">Orbweaver spider</name>
    <name type="synonym">Epeira ventricosa</name>
    <dbReference type="NCBI Taxonomy" id="182803"/>
    <lineage>
        <taxon>Eukaryota</taxon>
        <taxon>Metazoa</taxon>
        <taxon>Ecdysozoa</taxon>
        <taxon>Arthropoda</taxon>
        <taxon>Chelicerata</taxon>
        <taxon>Arachnida</taxon>
        <taxon>Araneae</taxon>
        <taxon>Araneomorphae</taxon>
        <taxon>Entelegynae</taxon>
        <taxon>Araneoidea</taxon>
        <taxon>Araneidae</taxon>
        <taxon>Araneus</taxon>
    </lineage>
</organism>
<accession>A0A4Y2MMT9</accession>
<evidence type="ECO:0000313" key="2">
    <source>
        <dbReference type="Proteomes" id="UP000499080"/>
    </source>
</evidence>
<comment type="caution">
    <text evidence="1">The sequence shown here is derived from an EMBL/GenBank/DDBJ whole genome shotgun (WGS) entry which is preliminary data.</text>
</comment>
<dbReference type="AlphaFoldDB" id="A0A4Y2MMT9"/>
<dbReference type="Proteomes" id="UP000499080">
    <property type="component" value="Unassembled WGS sequence"/>
</dbReference>
<keyword evidence="2" id="KW-1185">Reference proteome</keyword>
<gene>
    <name evidence="1" type="ORF">AVEN_248727_1</name>
</gene>
<protein>
    <submittedName>
        <fullName evidence="1">Uncharacterized protein</fullName>
    </submittedName>
</protein>
<dbReference type="EMBL" id="BGPR01007476">
    <property type="protein sequence ID" value="GBN27127.1"/>
    <property type="molecule type" value="Genomic_DNA"/>
</dbReference>
<evidence type="ECO:0000313" key="1">
    <source>
        <dbReference type="EMBL" id="GBN27127.1"/>
    </source>
</evidence>
<reference evidence="1 2" key="1">
    <citation type="journal article" date="2019" name="Sci. Rep.">
        <title>Orb-weaving spider Araneus ventricosus genome elucidates the spidroin gene catalogue.</title>
        <authorList>
            <person name="Kono N."/>
            <person name="Nakamura H."/>
            <person name="Ohtoshi R."/>
            <person name="Moran D.A.P."/>
            <person name="Shinohara A."/>
            <person name="Yoshida Y."/>
            <person name="Fujiwara M."/>
            <person name="Mori M."/>
            <person name="Tomita M."/>
            <person name="Arakawa K."/>
        </authorList>
    </citation>
    <scope>NUCLEOTIDE SEQUENCE [LARGE SCALE GENOMIC DNA]</scope>
</reference>
<name>A0A4Y2MMT9_ARAVE</name>
<proteinExistence type="predicted"/>